<proteinExistence type="predicted"/>
<dbReference type="InterPro" id="IPR011075">
    <property type="entry name" value="TetR_C"/>
</dbReference>
<dbReference type="OrthoDB" id="9779746at2"/>
<keyword evidence="1" id="KW-0805">Transcription regulation</keyword>
<dbReference type="PRINTS" id="PR00455">
    <property type="entry name" value="HTHTETR"/>
</dbReference>
<name>A0A1G5BCB0_9RHOB</name>
<dbReference type="AlphaFoldDB" id="A0A1G5BCB0"/>
<sequence length="208" mass="22718">MDGRDESPTVSRRHEILLVSAAEFIRSGYAGTSMSKIARALGMQKASLYHHFPGKEDLFVACIDEAFAGTHLRLEAIADDASLTIRARFEAALDELYAIYLGQEMGMMPALIAEAAARIPAIGEQFFDGLFAQQDAAIMKVIEQGVAAGEFRVENREALVHMIFGPIIMASMSVQMLSGSSRRDCLVPLDELRQGHKAMLVAAITRTN</sequence>
<dbReference type="STRING" id="336292.SAMN05660710_00082"/>
<dbReference type="InterPro" id="IPR036271">
    <property type="entry name" value="Tet_transcr_reg_TetR-rel_C_sf"/>
</dbReference>
<keyword evidence="3" id="KW-0804">Transcription</keyword>
<dbReference type="InterPro" id="IPR009057">
    <property type="entry name" value="Homeodomain-like_sf"/>
</dbReference>
<evidence type="ECO:0000256" key="1">
    <source>
        <dbReference type="ARBA" id="ARBA00023015"/>
    </source>
</evidence>
<dbReference type="SUPFAM" id="SSF46689">
    <property type="entry name" value="Homeodomain-like"/>
    <property type="match status" value="1"/>
</dbReference>
<dbReference type="EMBL" id="FMVT01000001">
    <property type="protein sequence ID" value="SCX87680.1"/>
    <property type="molecule type" value="Genomic_DNA"/>
</dbReference>
<dbReference type="InterPro" id="IPR050109">
    <property type="entry name" value="HTH-type_TetR-like_transc_reg"/>
</dbReference>
<evidence type="ECO:0000256" key="2">
    <source>
        <dbReference type="ARBA" id="ARBA00023125"/>
    </source>
</evidence>
<dbReference type="RefSeq" id="WP_090739550.1">
    <property type="nucleotide sequence ID" value="NZ_FMVT01000001.1"/>
</dbReference>
<gene>
    <name evidence="6" type="ORF">SAMN05660710_00082</name>
</gene>
<dbReference type="Pfam" id="PF16859">
    <property type="entry name" value="TetR_C_11"/>
    <property type="match status" value="1"/>
</dbReference>
<keyword evidence="2 4" id="KW-0238">DNA-binding</keyword>
<feature type="domain" description="HTH tetR-type" evidence="5">
    <location>
        <begin position="10"/>
        <end position="70"/>
    </location>
</feature>
<dbReference type="Proteomes" id="UP000199502">
    <property type="component" value="Unassembled WGS sequence"/>
</dbReference>
<dbReference type="Pfam" id="PF00440">
    <property type="entry name" value="TetR_N"/>
    <property type="match status" value="1"/>
</dbReference>
<evidence type="ECO:0000313" key="7">
    <source>
        <dbReference type="Proteomes" id="UP000199502"/>
    </source>
</evidence>
<feature type="DNA-binding region" description="H-T-H motif" evidence="4">
    <location>
        <begin position="33"/>
        <end position="52"/>
    </location>
</feature>
<dbReference type="PROSITE" id="PS50977">
    <property type="entry name" value="HTH_TETR_2"/>
    <property type="match status" value="1"/>
</dbReference>
<dbReference type="PANTHER" id="PTHR30055">
    <property type="entry name" value="HTH-TYPE TRANSCRIPTIONAL REGULATOR RUTR"/>
    <property type="match status" value="1"/>
</dbReference>
<dbReference type="Gene3D" id="1.10.357.10">
    <property type="entry name" value="Tetracycline Repressor, domain 2"/>
    <property type="match status" value="1"/>
</dbReference>
<evidence type="ECO:0000259" key="5">
    <source>
        <dbReference type="PROSITE" id="PS50977"/>
    </source>
</evidence>
<dbReference type="GO" id="GO:0003700">
    <property type="term" value="F:DNA-binding transcription factor activity"/>
    <property type="evidence" value="ECO:0007669"/>
    <property type="project" value="TreeGrafter"/>
</dbReference>
<dbReference type="GO" id="GO:0000976">
    <property type="term" value="F:transcription cis-regulatory region binding"/>
    <property type="evidence" value="ECO:0007669"/>
    <property type="project" value="TreeGrafter"/>
</dbReference>
<reference evidence="6 7" key="1">
    <citation type="submission" date="2016-10" db="EMBL/GenBank/DDBJ databases">
        <authorList>
            <person name="de Groot N.N."/>
        </authorList>
    </citation>
    <scope>NUCLEOTIDE SEQUENCE [LARGE SCALE GENOMIC DNA]</scope>
    <source>
        <strain evidence="6 7">CGMCC 1.8925</strain>
    </source>
</reference>
<dbReference type="SUPFAM" id="SSF48498">
    <property type="entry name" value="Tetracyclin repressor-like, C-terminal domain"/>
    <property type="match status" value="1"/>
</dbReference>
<evidence type="ECO:0000256" key="3">
    <source>
        <dbReference type="ARBA" id="ARBA00023163"/>
    </source>
</evidence>
<organism evidence="6 7">
    <name type="scientific">Paracoccus tibetensis</name>
    <dbReference type="NCBI Taxonomy" id="336292"/>
    <lineage>
        <taxon>Bacteria</taxon>
        <taxon>Pseudomonadati</taxon>
        <taxon>Pseudomonadota</taxon>
        <taxon>Alphaproteobacteria</taxon>
        <taxon>Rhodobacterales</taxon>
        <taxon>Paracoccaceae</taxon>
        <taxon>Paracoccus</taxon>
    </lineage>
</organism>
<evidence type="ECO:0000313" key="6">
    <source>
        <dbReference type="EMBL" id="SCX87680.1"/>
    </source>
</evidence>
<protein>
    <submittedName>
        <fullName evidence="6">Transcriptional regulator, TetR family</fullName>
    </submittedName>
</protein>
<dbReference type="InterPro" id="IPR001647">
    <property type="entry name" value="HTH_TetR"/>
</dbReference>
<dbReference type="PANTHER" id="PTHR30055:SF234">
    <property type="entry name" value="HTH-TYPE TRANSCRIPTIONAL REGULATOR BETI"/>
    <property type="match status" value="1"/>
</dbReference>
<accession>A0A1G5BCB0</accession>
<keyword evidence="7" id="KW-1185">Reference proteome</keyword>
<evidence type="ECO:0000256" key="4">
    <source>
        <dbReference type="PROSITE-ProRule" id="PRU00335"/>
    </source>
</evidence>